<dbReference type="OMA" id="REHESYH"/>
<gene>
    <name evidence="1" type="ORF">CYBJADRAFT_175151</name>
</gene>
<evidence type="ECO:0000313" key="1">
    <source>
        <dbReference type="EMBL" id="ODV71413.1"/>
    </source>
</evidence>
<dbReference type="GeneID" id="30991061"/>
<organism evidence="1 2">
    <name type="scientific">Cyberlindnera jadinii (strain ATCC 18201 / CBS 1600 / BCRC 20928 / JCM 3617 / NBRC 0987 / NRRL Y-1542)</name>
    <name type="common">Torula yeast</name>
    <name type="synonym">Candida utilis</name>
    <dbReference type="NCBI Taxonomy" id="983966"/>
    <lineage>
        <taxon>Eukaryota</taxon>
        <taxon>Fungi</taxon>
        <taxon>Dikarya</taxon>
        <taxon>Ascomycota</taxon>
        <taxon>Saccharomycotina</taxon>
        <taxon>Saccharomycetes</taxon>
        <taxon>Phaffomycetales</taxon>
        <taxon>Phaffomycetaceae</taxon>
        <taxon>Cyberlindnera</taxon>
    </lineage>
</organism>
<name>A0A1E4RVW4_CYBJN</name>
<accession>A0A1E4RVW4</accession>
<protein>
    <submittedName>
        <fullName evidence="1">Uncharacterized protein</fullName>
    </submittedName>
</protein>
<dbReference type="Proteomes" id="UP000094389">
    <property type="component" value="Unassembled WGS sequence"/>
</dbReference>
<evidence type="ECO:0000313" key="2">
    <source>
        <dbReference type="Proteomes" id="UP000094389"/>
    </source>
</evidence>
<dbReference type="EMBL" id="KV453941">
    <property type="protein sequence ID" value="ODV71413.1"/>
    <property type="molecule type" value="Genomic_DNA"/>
</dbReference>
<reference evidence="1 2" key="1">
    <citation type="journal article" date="2016" name="Proc. Natl. Acad. Sci. U.S.A.">
        <title>Comparative genomics of biotechnologically important yeasts.</title>
        <authorList>
            <person name="Riley R."/>
            <person name="Haridas S."/>
            <person name="Wolfe K.H."/>
            <person name="Lopes M.R."/>
            <person name="Hittinger C.T."/>
            <person name="Goeker M."/>
            <person name="Salamov A.A."/>
            <person name="Wisecaver J.H."/>
            <person name="Long T.M."/>
            <person name="Calvey C.H."/>
            <person name="Aerts A.L."/>
            <person name="Barry K.W."/>
            <person name="Choi C."/>
            <person name="Clum A."/>
            <person name="Coughlan A.Y."/>
            <person name="Deshpande S."/>
            <person name="Douglass A.P."/>
            <person name="Hanson S.J."/>
            <person name="Klenk H.-P."/>
            <person name="LaButti K.M."/>
            <person name="Lapidus A."/>
            <person name="Lindquist E.A."/>
            <person name="Lipzen A.M."/>
            <person name="Meier-Kolthoff J.P."/>
            <person name="Ohm R.A."/>
            <person name="Otillar R.P."/>
            <person name="Pangilinan J.L."/>
            <person name="Peng Y."/>
            <person name="Rokas A."/>
            <person name="Rosa C.A."/>
            <person name="Scheuner C."/>
            <person name="Sibirny A.A."/>
            <person name="Slot J.C."/>
            <person name="Stielow J.B."/>
            <person name="Sun H."/>
            <person name="Kurtzman C.P."/>
            <person name="Blackwell M."/>
            <person name="Grigoriev I.V."/>
            <person name="Jeffries T.W."/>
        </authorList>
    </citation>
    <scope>NUCLEOTIDE SEQUENCE [LARGE SCALE GENOMIC DNA]</scope>
    <source>
        <strain evidence="2">ATCC 18201 / CBS 1600 / BCRC 20928 / JCM 3617 / NBRC 0987 / NRRL Y-1542</strain>
    </source>
</reference>
<dbReference type="OrthoDB" id="2103031at2759"/>
<keyword evidence="2" id="KW-1185">Reference proteome</keyword>
<proteinExistence type="predicted"/>
<sequence>MSWLFFKTDPEDKLLSKLSPQTRDYYKLQKREHESYHDKVTNTGFKASKEQLHQSSQVNCAEYQEQFMSCLTHGPLKERMLGCHEKQQQWDSCMSNQLKLFHQLGLQYVRDKEKYHQGVMMAYSLDGKYEDDEAVLKKRDELWEV</sequence>
<dbReference type="AlphaFoldDB" id="A0A1E4RVW4"/>
<dbReference type="RefSeq" id="XP_020068452.1">
    <property type="nucleotide sequence ID" value="XM_020216665.1"/>
</dbReference>